<comment type="caution">
    <text evidence="7">The sequence shown here is derived from an EMBL/GenBank/DDBJ whole genome shotgun (WGS) entry which is preliminary data.</text>
</comment>
<evidence type="ECO:0000313" key="7">
    <source>
        <dbReference type="EMBL" id="MBB3926853.1"/>
    </source>
</evidence>
<dbReference type="Proteomes" id="UP000571950">
    <property type="component" value="Unassembled WGS sequence"/>
</dbReference>
<evidence type="ECO:0000313" key="8">
    <source>
        <dbReference type="Proteomes" id="UP000571950"/>
    </source>
</evidence>
<comment type="subunit">
    <text evidence="2">Forms a 24-polypeptide structural core with octahedral symmetry.</text>
</comment>
<dbReference type="GO" id="GO:0031405">
    <property type="term" value="F:lipoic acid binding"/>
    <property type="evidence" value="ECO:0007669"/>
    <property type="project" value="TreeGrafter"/>
</dbReference>
<dbReference type="RefSeq" id="WP_188072354.1">
    <property type="nucleotide sequence ID" value="NZ_BSPS01000003.1"/>
</dbReference>
<keyword evidence="5 7" id="KW-0012">Acyltransferase</keyword>
<dbReference type="PROSITE" id="PS00189">
    <property type="entry name" value="LIPOYL"/>
    <property type="match status" value="1"/>
</dbReference>
<dbReference type="InterPro" id="IPR050743">
    <property type="entry name" value="2-oxoacid_DH_E2_comp"/>
</dbReference>
<dbReference type="GO" id="GO:0004149">
    <property type="term" value="F:dihydrolipoyllysine-residue succinyltransferase activity"/>
    <property type="evidence" value="ECO:0007669"/>
    <property type="project" value="UniProtKB-EC"/>
</dbReference>
<dbReference type="PANTHER" id="PTHR43178">
    <property type="entry name" value="DIHYDROLIPOAMIDE ACETYLTRANSFERASE COMPONENT OF PYRUVATE DEHYDROGENASE COMPLEX"/>
    <property type="match status" value="1"/>
</dbReference>
<accession>A0A7W6BH78</accession>
<gene>
    <name evidence="7" type="ORF">GGR43_002576</name>
</gene>
<evidence type="ECO:0000256" key="3">
    <source>
        <dbReference type="ARBA" id="ARBA00022679"/>
    </source>
</evidence>
<evidence type="ECO:0000256" key="5">
    <source>
        <dbReference type="ARBA" id="ARBA00023315"/>
    </source>
</evidence>
<dbReference type="CDD" id="cd06849">
    <property type="entry name" value="lipoyl_domain"/>
    <property type="match status" value="1"/>
</dbReference>
<proteinExistence type="predicted"/>
<dbReference type="PANTHER" id="PTHR43178:SF5">
    <property type="entry name" value="LIPOAMIDE ACYLTRANSFERASE COMPONENT OF BRANCHED-CHAIN ALPHA-KETO ACID DEHYDROGENASE COMPLEX, MITOCHONDRIAL"/>
    <property type="match status" value="1"/>
</dbReference>
<dbReference type="AlphaFoldDB" id="A0A7W6BH78"/>
<reference evidence="7 8" key="1">
    <citation type="submission" date="2020-08" db="EMBL/GenBank/DDBJ databases">
        <title>Genomic Encyclopedia of Type Strains, Phase IV (KMG-IV): sequencing the most valuable type-strain genomes for metagenomic binning, comparative biology and taxonomic classification.</title>
        <authorList>
            <person name="Goeker M."/>
        </authorList>
    </citation>
    <scope>NUCLEOTIDE SEQUENCE [LARGE SCALE GENOMIC DNA]</scope>
    <source>
        <strain evidence="7 8">DSM 26189</strain>
    </source>
</reference>
<dbReference type="Gene3D" id="2.40.50.100">
    <property type="match status" value="1"/>
</dbReference>
<dbReference type="InterPro" id="IPR000089">
    <property type="entry name" value="Biotin_lipoyl"/>
</dbReference>
<dbReference type="PROSITE" id="PS50968">
    <property type="entry name" value="BIOTINYL_LIPOYL"/>
    <property type="match status" value="1"/>
</dbReference>
<evidence type="ECO:0000256" key="4">
    <source>
        <dbReference type="ARBA" id="ARBA00022823"/>
    </source>
</evidence>
<sequence length="79" mass="8351">MAFSVEMPSISMGVTEATVVRWLKAVGDTIARGEPLLEIETAKSTVEVEAPVSGTLFAIKVEPDETVDVGTEIATIEEG</sequence>
<evidence type="ECO:0000259" key="6">
    <source>
        <dbReference type="PROSITE" id="PS50968"/>
    </source>
</evidence>
<evidence type="ECO:0000256" key="1">
    <source>
        <dbReference type="ARBA" id="ARBA00001938"/>
    </source>
</evidence>
<name>A0A7W6BH78_9SPHN</name>
<protein>
    <submittedName>
        <fullName evidence="7">2-oxoglutarate dehydrogenase E2 component (Dihydrolipoamide succinyltransferase)</fullName>
        <ecNumber evidence="7">2.3.1.61</ecNumber>
    </submittedName>
</protein>
<dbReference type="GO" id="GO:0016407">
    <property type="term" value="F:acetyltransferase activity"/>
    <property type="evidence" value="ECO:0007669"/>
    <property type="project" value="TreeGrafter"/>
</dbReference>
<dbReference type="EC" id="2.3.1.61" evidence="7"/>
<dbReference type="Pfam" id="PF00364">
    <property type="entry name" value="Biotin_lipoyl"/>
    <property type="match status" value="1"/>
</dbReference>
<dbReference type="InterPro" id="IPR011053">
    <property type="entry name" value="Single_hybrid_motif"/>
</dbReference>
<keyword evidence="3 7" id="KW-0808">Transferase</keyword>
<comment type="cofactor">
    <cofactor evidence="1">
        <name>(R)-lipoate</name>
        <dbReference type="ChEBI" id="CHEBI:83088"/>
    </cofactor>
</comment>
<organism evidence="7 8">
    <name type="scientific">Sphingobium jiangsuense</name>
    <dbReference type="NCBI Taxonomy" id="870476"/>
    <lineage>
        <taxon>Bacteria</taxon>
        <taxon>Pseudomonadati</taxon>
        <taxon>Pseudomonadota</taxon>
        <taxon>Alphaproteobacteria</taxon>
        <taxon>Sphingomonadales</taxon>
        <taxon>Sphingomonadaceae</taxon>
        <taxon>Sphingobium</taxon>
    </lineage>
</organism>
<dbReference type="SUPFAM" id="SSF51230">
    <property type="entry name" value="Single hybrid motif"/>
    <property type="match status" value="1"/>
</dbReference>
<dbReference type="EMBL" id="JACIDT010000008">
    <property type="protein sequence ID" value="MBB3926853.1"/>
    <property type="molecule type" value="Genomic_DNA"/>
</dbReference>
<dbReference type="InterPro" id="IPR003016">
    <property type="entry name" value="2-oxoA_DH_lipoyl-BS"/>
</dbReference>
<keyword evidence="8" id="KW-1185">Reference proteome</keyword>
<dbReference type="GO" id="GO:0005737">
    <property type="term" value="C:cytoplasm"/>
    <property type="evidence" value="ECO:0007669"/>
    <property type="project" value="TreeGrafter"/>
</dbReference>
<evidence type="ECO:0000256" key="2">
    <source>
        <dbReference type="ARBA" id="ARBA00011484"/>
    </source>
</evidence>
<keyword evidence="4" id="KW-0450">Lipoyl</keyword>
<feature type="domain" description="Lipoyl-binding" evidence="6">
    <location>
        <begin position="2"/>
        <end position="77"/>
    </location>
</feature>